<dbReference type="InterPro" id="IPR032675">
    <property type="entry name" value="LRR_dom_sf"/>
</dbReference>
<reference evidence="6" key="1">
    <citation type="submission" date="2025-08" db="UniProtKB">
        <authorList>
            <consortium name="RefSeq"/>
        </authorList>
    </citation>
    <scope>IDENTIFICATION</scope>
</reference>
<name>A0A1U7U316_CARSF</name>
<dbReference type="CTD" id="100130733"/>
<dbReference type="PANTHER" id="PTHR24373:SF382">
    <property type="entry name" value="LEUCINE RICH REPEAT CONTAINING 70"/>
    <property type="match status" value="1"/>
</dbReference>
<keyword evidence="4" id="KW-1133">Transmembrane helix</keyword>
<evidence type="ECO:0000313" key="5">
    <source>
        <dbReference type="Proteomes" id="UP000189704"/>
    </source>
</evidence>
<dbReference type="OrthoDB" id="6363818at2759"/>
<keyword evidence="4" id="KW-0812">Transmembrane</keyword>
<dbReference type="PROSITE" id="PS51450">
    <property type="entry name" value="LRR"/>
    <property type="match status" value="4"/>
</dbReference>
<feature type="transmembrane region" description="Helical" evidence="4">
    <location>
        <begin position="411"/>
        <end position="431"/>
    </location>
</feature>
<protein>
    <submittedName>
        <fullName evidence="6">Leucine-rich repeat-containing protein 70</fullName>
    </submittedName>
</protein>
<dbReference type="PANTHER" id="PTHR24373">
    <property type="entry name" value="SLIT RELATED LEUCINE-RICH REPEAT NEURONAL PROTEIN"/>
    <property type="match status" value="1"/>
</dbReference>
<dbReference type="GO" id="GO:0005615">
    <property type="term" value="C:extracellular space"/>
    <property type="evidence" value="ECO:0007669"/>
    <property type="project" value="TreeGrafter"/>
</dbReference>
<evidence type="ECO:0000256" key="3">
    <source>
        <dbReference type="ARBA" id="ARBA00022737"/>
    </source>
</evidence>
<keyword evidence="2" id="KW-0732">Signal</keyword>
<evidence type="ECO:0000256" key="4">
    <source>
        <dbReference type="SAM" id="Phobius"/>
    </source>
</evidence>
<accession>A0A1U7U316</accession>
<keyword evidence="4" id="KW-0472">Membrane</keyword>
<gene>
    <name evidence="6" type="primary">LRRC70</name>
</gene>
<dbReference type="KEGG" id="csyr:103270961"/>
<dbReference type="Pfam" id="PF13855">
    <property type="entry name" value="LRR_8"/>
    <property type="match status" value="2"/>
</dbReference>
<sequence length="506" mass="56940">MKRLDPGIFKGLLNLHYLYLQSNQISFVSRGVFNDLVSVQYLNLQRNRLTVLGGGTFVGMVSLRILDLSNNNILRISDSSFQNLGNLVCLYLAGNNLTKVPSNAFEVLRNLKRLSLSHNPIEAIQSFAFKGRVNLEYLLLKNSRIKNDTRNGFSGISNLKHLVLSHNDLENLNSDTFSLLNNLIYLKLARTRIISIDSDTIENMGASLKILNLSFDNLTDLHPRVLKPLSSPIHLQALSNPWECNCKLLGLRDWLSSSAITLNISCQNPPSMLGQALCYIKWTDITNCIISSANVSRAWAVVKSLHIHHKTTAVMMAWNKVTTNGKHLENTETESVTFWERIRTSPASRFFQENTFGNPLETTAVLPVQIQLTSSVNLDQEKNSALPNDAISVSGKTSPVCTQEVEKLNEAFDILLAFFILACVLIIFLIYKVVQFKQKLKAPENSRENRLEYYSFYQSARYNVTTPICNTSPNSLESPGLEQIQLHKQIVPENEAQVILFEHSAL</sequence>
<dbReference type="InterPro" id="IPR003591">
    <property type="entry name" value="Leu-rich_rpt_typical-subtyp"/>
</dbReference>
<dbReference type="SMART" id="SM00365">
    <property type="entry name" value="LRR_SD22"/>
    <property type="match status" value="4"/>
</dbReference>
<keyword evidence="1" id="KW-0433">Leucine-rich repeat</keyword>
<dbReference type="GO" id="GO:0031012">
    <property type="term" value="C:extracellular matrix"/>
    <property type="evidence" value="ECO:0007669"/>
    <property type="project" value="TreeGrafter"/>
</dbReference>
<organism evidence="5 6">
    <name type="scientific">Carlito syrichta</name>
    <name type="common">Philippine tarsier</name>
    <name type="synonym">Tarsius syrichta</name>
    <dbReference type="NCBI Taxonomy" id="1868482"/>
    <lineage>
        <taxon>Eukaryota</taxon>
        <taxon>Metazoa</taxon>
        <taxon>Chordata</taxon>
        <taxon>Craniata</taxon>
        <taxon>Vertebrata</taxon>
        <taxon>Euteleostomi</taxon>
        <taxon>Mammalia</taxon>
        <taxon>Eutheria</taxon>
        <taxon>Euarchontoglires</taxon>
        <taxon>Primates</taxon>
        <taxon>Haplorrhini</taxon>
        <taxon>Tarsiiformes</taxon>
        <taxon>Tarsiidae</taxon>
        <taxon>Carlito</taxon>
    </lineage>
</organism>
<keyword evidence="3" id="KW-0677">Repeat</keyword>
<dbReference type="GeneID" id="103270961"/>
<evidence type="ECO:0000313" key="6">
    <source>
        <dbReference type="RefSeq" id="XP_008066639.2"/>
    </source>
</evidence>
<dbReference type="InterPro" id="IPR001611">
    <property type="entry name" value="Leu-rich_rpt"/>
</dbReference>
<dbReference type="AlphaFoldDB" id="A0A1U7U316"/>
<dbReference type="SMART" id="SM00369">
    <property type="entry name" value="LRR_TYP"/>
    <property type="match status" value="8"/>
</dbReference>
<dbReference type="Gene3D" id="3.80.10.10">
    <property type="entry name" value="Ribonuclease Inhibitor"/>
    <property type="match status" value="2"/>
</dbReference>
<proteinExistence type="predicted"/>
<dbReference type="FunFam" id="3.80.10.10:FF:001367">
    <property type="entry name" value="Leucine-rich repeat-containing protein 70"/>
    <property type="match status" value="1"/>
</dbReference>
<evidence type="ECO:0000256" key="2">
    <source>
        <dbReference type="ARBA" id="ARBA00022729"/>
    </source>
</evidence>
<dbReference type="Proteomes" id="UP000189704">
    <property type="component" value="Unplaced"/>
</dbReference>
<dbReference type="InterPro" id="IPR050328">
    <property type="entry name" value="Dev_Immune_Receptor"/>
</dbReference>
<dbReference type="RefSeq" id="XP_008066639.2">
    <property type="nucleotide sequence ID" value="XM_008068448.2"/>
</dbReference>
<dbReference type="SUPFAM" id="SSF52058">
    <property type="entry name" value="L domain-like"/>
    <property type="match status" value="1"/>
</dbReference>
<evidence type="ECO:0000256" key="1">
    <source>
        <dbReference type="ARBA" id="ARBA00022614"/>
    </source>
</evidence>
<keyword evidence="5" id="KW-1185">Reference proteome</keyword>